<feature type="compositionally biased region" description="Basic residues" evidence="3">
    <location>
        <begin position="34"/>
        <end position="45"/>
    </location>
</feature>
<dbReference type="InterPro" id="IPR036028">
    <property type="entry name" value="SH3-like_dom_sf"/>
</dbReference>
<organism evidence="5 6">
    <name type="scientific">Podila minutissima</name>
    <dbReference type="NCBI Taxonomy" id="64525"/>
    <lineage>
        <taxon>Eukaryota</taxon>
        <taxon>Fungi</taxon>
        <taxon>Fungi incertae sedis</taxon>
        <taxon>Mucoromycota</taxon>
        <taxon>Mortierellomycotina</taxon>
        <taxon>Mortierellomycetes</taxon>
        <taxon>Mortierellales</taxon>
        <taxon>Mortierellaceae</taxon>
        <taxon>Podila</taxon>
    </lineage>
</organism>
<sequence>MTDLNSSSAQGRFASLLAAAMGGVGMMMSAGAAHHGHNNLHHQKRPSTPSNVPASPITTVTTPGGNTSATIHNTSSTMASTLSTTIPGNPNTVVNGGMIYYAKYPFRARETGELGFKTGDRILVVDQSDDIWWMGVIQDATGQQLHGVFPSNYVGTTP</sequence>
<dbReference type="Pfam" id="PF00018">
    <property type="entry name" value="SH3_1"/>
    <property type="match status" value="1"/>
</dbReference>
<comment type="caution">
    <text evidence="5">The sequence shown here is derived from an EMBL/GenBank/DDBJ whole genome shotgun (WGS) entry which is preliminary data.</text>
</comment>
<evidence type="ECO:0000256" key="2">
    <source>
        <dbReference type="PROSITE-ProRule" id="PRU00192"/>
    </source>
</evidence>
<dbReference type="PANTHER" id="PTHR45929:SF3">
    <property type="entry name" value="JAK PATHWAY SIGNAL TRANSDUCTION ADAPTOR MOLECULE"/>
    <property type="match status" value="1"/>
</dbReference>
<feature type="compositionally biased region" description="Polar residues" evidence="3">
    <location>
        <begin position="46"/>
        <end position="66"/>
    </location>
</feature>
<dbReference type="InterPro" id="IPR050670">
    <property type="entry name" value="STAM"/>
</dbReference>
<dbReference type="Gene3D" id="2.30.30.40">
    <property type="entry name" value="SH3 Domains"/>
    <property type="match status" value="1"/>
</dbReference>
<accession>A0A9P5SCG3</accession>
<dbReference type="AlphaFoldDB" id="A0A9P5SCG3"/>
<proteinExistence type="predicted"/>
<protein>
    <recommendedName>
        <fullName evidence="4">SH3 domain-containing protein</fullName>
    </recommendedName>
</protein>
<evidence type="ECO:0000313" key="6">
    <source>
        <dbReference type="Proteomes" id="UP000696485"/>
    </source>
</evidence>
<dbReference type="SUPFAM" id="SSF50044">
    <property type="entry name" value="SH3-domain"/>
    <property type="match status" value="1"/>
</dbReference>
<name>A0A9P5SCG3_9FUNG</name>
<dbReference type="EMBL" id="JAAAUY010001688">
    <property type="protein sequence ID" value="KAF9320528.1"/>
    <property type="molecule type" value="Genomic_DNA"/>
</dbReference>
<evidence type="ECO:0000259" key="4">
    <source>
        <dbReference type="PROSITE" id="PS50002"/>
    </source>
</evidence>
<gene>
    <name evidence="5" type="ORF">BG006_002758</name>
</gene>
<feature type="region of interest" description="Disordered" evidence="3">
    <location>
        <begin position="34"/>
        <end position="66"/>
    </location>
</feature>
<reference evidence="5" key="1">
    <citation type="journal article" date="2020" name="Fungal Divers.">
        <title>Resolving the Mortierellaceae phylogeny through synthesis of multi-gene phylogenetics and phylogenomics.</title>
        <authorList>
            <person name="Vandepol N."/>
            <person name="Liber J."/>
            <person name="Desiro A."/>
            <person name="Na H."/>
            <person name="Kennedy M."/>
            <person name="Barry K."/>
            <person name="Grigoriev I.V."/>
            <person name="Miller A.N."/>
            <person name="O'Donnell K."/>
            <person name="Stajich J.E."/>
            <person name="Bonito G."/>
        </authorList>
    </citation>
    <scope>NUCLEOTIDE SEQUENCE</scope>
    <source>
        <strain evidence="5">NVP1</strain>
    </source>
</reference>
<evidence type="ECO:0000256" key="3">
    <source>
        <dbReference type="SAM" id="MobiDB-lite"/>
    </source>
</evidence>
<keyword evidence="6" id="KW-1185">Reference proteome</keyword>
<dbReference type="PANTHER" id="PTHR45929">
    <property type="entry name" value="JAK PATHWAY SIGNAL TRANSDUCTION ADAPTOR MOLECULE"/>
    <property type="match status" value="1"/>
</dbReference>
<dbReference type="InterPro" id="IPR001452">
    <property type="entry name" value="SH3_domain"/>
</dbReference>
<keyword evidence="1 2" id="KW-0728">SH3 domain</keyword>
<dbReference type="PRINTS" id="PR00452">
    <property type="entry name" value="SH3DOMAIN"/>
</dbReference>
<dbReference type="CDD" id="cd00174">
    <property type="entry name" value="SH3"/>
    <property type="match status" value="1"/>
</dbReference>
<dbReference type="SMART" id="SM00326">
    <property type="entry name" value="SH3"/>
    <property type="match status" value="1"/>
</dbReference>
<evidence type="ECO:0000313" key="5">
    <source>
        <dbReference type="EMBL" id="KAF9320528.1"/>
    </source>
</evidence>
<dbReference type="GO" id="GO:0043328">
    <property type="term" value="P:protein transport to vacuole involved in ubiquitin-dependent protein catabolic process via the multivesicular body sorting pathway"/>
    <property type="evidence" value="ECO:0007669"/>
    <property type="project" value="TreeGrafter"/>
</dbReference>
<feature type="domain" description="SH3" evidence="4">
    <location>
        <begin position="95"/>
        <end position="158"/>
    </location>
</feature>
<dbReference type="Proteomes" id="UP000696485">
    <property type="component" value="Unassembled WGS sequence"/>
</dbReference>
<evidence type="ECO:0000256" key="1">
    <source>
        <dbReference type="ARBA" id="ARBA00022443"/>
    </source>
</evidence>
<dbReference type="PROSITE" id="PS50002">
    <property type="entry name" value="SH3"/>
    <property type="match status" value="1"/>
</dbReference>
<dbReference type="GO" id="GO:0033565">
    <property type="term" value="C:ESCRT-0 complex"/>
    <property type="evidence" value="ECO:0007669"/>
    <property type="project" value="TreeGrafter"/>
</dbReference>